<dbReference type="Pfam" id="PF00156">
    <property type="entry name" value="Pribosyltran"/>
    <property type="match status" value="1"/>
</dbReference>
<dbReference type="GO" id="GO:0005737">
    <property type="term" value="C:cytoplasm"/>
    <property type="evidence" value="ECO:0007669"/>
    <property type="project" value="UniProtKB-SubCell"/>
</dbReference>
<evidence type="ECO:0000256" key="8">
    <source>
        <dbReference type="ARBA" id="ARBA00022676"/>
    </source>
</evidence>
<dbReference type="GO" id="GO:0002055">
    <property type="term" value="F:adenine binding"/>
    <property type="evidence" value="ECO:0007669"/>
    <property type="project" value="TreeGrafter"/>
</dbReference>
<organism evidence="13 14">
    <name type="scientific">Chitinivibrio alkaliphilus ACht1</name>
    <dbReference type="NCBI Taxonomy" id="1313304"/>
    <lineage>
        <taxon>Bacteria</taxon>
        <taxon>Pseudomonadati</taxon>
        <taxon>Fibrobacterota</taxon>
        <taxon>Chitinivibrionia</taxon>
        <taxon>Chitinivibrionales</taxon>
        <taxon>Chitinivibrionaceae</taxon>
        <taxon>Chitinivibrio</taxon>
    </lineage>
</organism>
<dbReference type="NCBIfam" id="NF002636">
    <property type="entry name" value="PRK02304.1-5"/>
    <property type="match status" value="1"/>
</dbReference>
<dbReference type="GO" id="GO:0016208">
    <property type="term" value="F:AMP binding"/>
    <property type="evidence" value="ECO:0007669"/>
    <property type="project" value="TreeGrafter"/>
</dbReference>
<sequence length="173" mass="19038">MNLDTVIAKIPDFPKPGILFYDITTVFKTPAALRFCLEQICSHFPAEEIDGVVGVESRGFIMSSLYAHETQTPLLLARKAGKLPGKTVSKKYALEYGTATMEMHVEDIVAGKRYLIVDDLIATGGTLAAVAHMIEQQGGEVAGIFSIIGLPFLQYEEKIGQYRIITLQDYHGE</sequence>
<name>U7D8Z0_9BACT</name>
<keyword evidence="8 11" id="KW-0328">Glycosyltransferase</keyword>
<evidence type="ECO:0000256" key="3">
    <source>
        <dbReference type="ARBA" id="ARBA00004496"/>
    </source>
</evidence>
<dbReference type="UniPathway" id="UPA00588">
    <property type="reaction ID" value="UER00646"/>
</dbReference>
<dbReference type="Proteomes" id="UP000017148">
    <property type="component" value="Unassembled WGS sequence"/>
</dbReference>
<dbReference type="InterPro" id="IPR000836">
    <property type="entry name" value="PRTase_dom"/>
</dbReference>
<dbReference type="GO" id="GO:0006168">
    <property type="term" value="P:adenine salvage"/>
    <property type="evidence" value="ECO:0007669"/>
    <property type="project" value="InterPro"/>
</dbReference>
<dbReference type="PANTHER" id="PTHR32315">
    <property type="entry name" value="ADENINE PHOSPHORIBOSYLTRANSFERASE"/>
    <property type="match status" value="1"/>
</dbReference>
<evidence type="ECO:0000256" key="9">
    <source>
        <dbReference type="ARBA" id="ARBA00022679"/>
    </source>
</evidence>
<dbReference type="FunFam" id="3.40.50.2020:FF:000021">
    <property type="entry name" value="Adenine phosphoribosyltransferase"/>
    <property type="match status" value="1"/>
</dbReference>
<dbReference type="PATRIC" id="fig|1313304.3.peg.603"/>
<accession>U7D8Z0</accession>
<comment type="subunit">
    <text evidence="11">Homodimer.</text>
</comment>
<dbReference type="EMBL" id="ASJR01000004">
    <property type="protein sequence ID" value="ERP38854.1"/>
    <property type="molecule type" value="Genomic_DNA"/>
</dbReference>
<dbReference type="SUPFAM" id="SSF53271">
    <property type="entry name" value="PRTase-like"/>
    <property type="match status" value="1"/>
</dbReference>
<keyword evidence="7 11" id="KW-0963">Cytoplasm</keyword>
<evidence type="ECO:0000259" key="12">
    <source>
        <dbReference type="Pfam" id="PF00156"/>
    </source>
</evidence>
<evidence type="ECO:0000256" key="7">
    <source>
        <dbReference type="ARBA" id="ARBA00022490"/>
    </source>
</evidence>
<dbReference type="GO" id="GO:0006166">
    <property type="term" value="P:purine ribonucleoside salvage"/>
    <property type="evidence" value="ECO:0007669"/>
    <property type="project" value="UniProtKB-KW"/>
</dbReference>
<proteinExistence type="inferred from homology"/>
<evidence type="ECO:0000256" key="4">
    <source>
        <dbReference type="ARBA" id="ARBA00004659"/>
    </source>
</evidence>
<dbReference type="OrthoDB" id="9803963at2"/>
<keyword evidence="10 11" id="KW-0660">Purine salvage</keyword>
<comment type="function">
    <text evidence="2 11">Catalyzes a salvage reaction resulting in the formation of AMP, that is energically less costly than de novo synthesis.</text>
</comment>
<dbReference type="GO" id="GO:0003999">
    <property type="term" value="F:adenine phosphoribosyltransferase activity"/>
    <property type="evidence" value="ECO:0007669"/>
    <property type="project" value="UniProtKB-UniRule"/>
</dbReference>
<dbReference type="InterPro" id="IPR005764">
    <property type="entry name" value="Ade_phspho_trans"/>
</dbReference>
<comment type="subcellular location">
    <subcellularLocation>
        <location evidence="3 11">Cytoplasm</location>
    </subcellularLocation>
</comment>
<evidence type="ECO:0000256" key="10">
    <source>
        <dbReference type="ARBA" id="ARBA00022726"/>
    </source>
</evidence>
<comment type="similarity">
    <text evidence="5 11">Belongs to the purine/pyrimidine phosphoribosyltransferase family.</text>
</comment>
<dbReference type="PANTHER" id="PTHR32315:SF3">
    <property type="entry name" value="ADENINE PHOSPHORIBOSYLTRANSFERASE"/>
    <property type="match status" value="1"/>
</dbReference>
<dbReference type="EC" id="2.4.2.7" evidence="6 11"/>
<dbReference type="AlphaFoldDB" id="U7D8Z0"/>
<evidence type="ECO:0000256" key="11">
    <source>
        <dbReference type="HAMAP-Rule" id="MF_00004"/>
    </source>
</evidence>
<evidence type="ECO:0000313" key="14">
    <source>
        <dbReference type="Proteomes" id="UP000017148"/>
    </source>
</evidence>
<dbReference type="Gene3D" id="3.40.50.2020">
    <property type="match status" value="1"/>
</dbReference>
<evidence type="ECO:0000256" key="6">
    <source>
        <dbReference type="ARBA" id="ARBA00011893"/>
    </source>
</evidence>
<comment type="caution">
    <text evidence="13">The sequence shown here is derived from an EMBL/GenBank/DDBJ whole genome shotgun (WGS) entry which is preliminary data.</text>
</comment>
<dbReference type="STRING" id="1313304.CALK_0631"/>
<keyword evidence="14" id="KW-1185">Reference proteome</keyword>
<protein>
    <recommendedName>
        <fullName evidence="6 11">Adenine phosphoribosyltransferase</fullName>
        <shortName evidence="11">APRT</shortName>
        <ecNumber evidence="6 11">2.4.2.7</ecNumber>
    </recommendedName>
</protein>
<dbReference type="NCBIfam" id="NF002634">
    <property type="entry name" value="PRK02304.1-3"/>
    <property type="match status" value="1"/>
</dbReference>
<evidence type="ECO:0000256" key="1">
    <source>
        <dbReference type="ARBA" id="ARBA00000868"/>
    </source>
</evidence>
<feature type="domain" description="Phosphoribosyltransferase" evidence="12">
    <location>
        <begin position="31"/>
        <end position="165"/>
    </location>
</feature>
<comment type="catalytic activity">
    <reaction evidence="1 11">
        <text>AMP + diphosphate = 5-phospho-alpha-D-ribose 1-diphosphate + adenine</text>
        <dbReference type="Rhea" id="RHEA:16609"/>
        <dbReference type="ChEBI" id="CHEBI:16708"/>
        <dbReference type="ChEBI" id="CHEBI:33019"/>
        <dbReference type="ChEBI" id="CHEBI:58017"/>
        <dbReference type="ChEBI" id="CHEBI:456215"/>
        <dbReference type="EC" id="2.4.2.7"/>
    </reaction>
</comment>
<dbReference type="CDD" id="cd06223">
    <property type="entry name" value="PRTases_typeI"/>
    <property type="match status" value="1"/>
</dbReference>
<comment type="pathway">
    <text evidence="4 11">Purine metabolism; AMP biosynthesis via salvage pathway; AMP from adenine: step 1/1.</text>
</comment>
<dbReference type="GO" id="GO:0044209">
    <property type="term" value="P:AMP salvage"/>
    <property type="evidence" value="ECO:0007669"/>
    <property type="project" value="UniProtKB-UniRule"/>
</dbReference>
<evidence type="ECO:0000256" key="2">
    <source>
        <dbReference type="ARBA" id="ARBA00003968"/>
    </source>
</evidence>
<evidence type="ECO:0000256" key="5">
    <source>
        <dbReference type="ARBA" id="ARBA00008391"/>
    </source>
</evidence>
<dbReference type="RefSeq" id="WP_022636153.1">
    <property type="nucleotide sequence ID" value="NZ_ASJR01000004.1"/>
</dbReference>
<reference evidence="13 14" key="1">
    <citation type="journal article" date="2013" name="Environ. Microbiol.">
        <title>Genome analysis of Chitinivibrio alkaliphilus gen. nov., sp. nov., a novel extremely haloalkaliphilic anaerobic chitinolytic bacterium from the candidate phylum Termite Group 3.</title>
        <authorList>
            <person name="Sorokin D.Y."/>
            <person name="Gumerov V.M."/>
            <person name="Rakitin A.L."/>
            <person name="Beletsky A.V."/>
            <person name="Damste J.S."/>
            <person name="Muyzer G."/>
            <person name="Mardanov A.V."/>
            <person name="Ravin N.V."/>
        </authorList>
    </citation>
    <scope>NUCLEOTIDE SEQUENCE [LARGE SCALE GENOMIC DNA]</scope>
    <source>
        <strain evidence="13 14">ACht1</strain>
    </source>
</reference>
<dbReference type="InterPro" id="IPR029057">
    <property type="entry name" value="PRTase-like"/>
</dbReference>
<dbReference type="InterPro" id="IPR050054">
    <property type="entry name" value="UPRTase/APRTase"/>
</dbReference>
<dbReference type="eggNOG" id="COG0503">
    <property type="taxonomic scope" value="Bacteria"/>
</dbReference>
<gene>
    <name evidence="11" type="primary">apt</name>
    <name evidence="13" type="ORF">CALK_0631</name>
</gene>
<evidence type="ECO:0000313" key="13">
    <source>
        <dbReference type="EMBL" id="ERP38854.1"/>
    </source>
</evidence>
<dbReference type="HAMAP" id="MF_00004">
    <property type="entry name" value="Aden_phosphoribosyltr"/>
    <property type="match status" value="1"/>
</dbReference>
<keyword evidence="9 11" id="KW-0808">Transferase</keyword>